<dbReference type="InterPro" id="IPR021109">
    <property type="entry name" value="Peptidase_aspartic_dom_sf"/>
</dbReference>
<sequence length="356" mass="38389">MPMLYHRSRYLEQLQFLLMSTQPDAENDETAVIGVVAPLTYSGPYPCLGLDFHHLNSNASKSEGNSKQHAVSINFVLDTGANVNVIKRDLAQSLGLQTFIRKESLSALGSAGIGGSYETGDIVMMGDCHLSGMPAEQSNLIFMRNLTAASLDIGLASTVADGLLGTAFFNCFPAGVEFDWYGTDGDPPTMIFYYGMHLPNHAKKNAFRVPIEDDSFFGVPIIKICVNGVELTAIVDTGSCSTILSSEAAELVGLNNVVFDNADYSLKAMGIDKRTVDLVKGSSANLTIGNVSFADVKTLFWGDLPGITLAGTFGAKAPQAVVGLDVLKRMYRMILRLSEQELWFEEMPAKSGSENV</sequence>
<dbReference type="Proteomes" id="UP001516023">
    <property type="component" value="Unassembled WGS sequence"/>
</dbReference>
<organism evidence="3 4">
    <name type="scientific">Cyclotella cryptica</name>
    <dbReference type="NCBI Taxonomy" id="29204"/>
    <lineage>
        <taxon>Eukaryota</taxon>
        <taxon>Sar</taxon>
        <taxon>Stramenopiles</taxon>
        <taxon>Ochrophyta</taxon>
        <taxon>Bacillariophyta</taxon>
        <taxon>Coscinodiscophyceae</taxon>
        <taxon>Thalassiosirophycidae</taxon>
        <taxon>Stephanodiscales</taxon>
        <taxon>Stephanodiscaceae</taxon>
        <taxon>Cyclotella</taxon>
    </lineage>
</organism>
<keyword evidence="4" id="KW-1185">Reference proteome</keyword>
<proteinExistence type="predicted"/>
<evidence type="ECO:0000259" key="2">
    <source>
        <dbReference type="PROSITE" id="PS50175"/>
    </source>
</evidence>
<dbReference type="PROSITE" id="PS50175">
    <property type="entry name" value="ASP_PROT_RETROV"/>
    <property type="match status" value="1"/>
</dbReference>
<dbReference type="EMBL" id="JABMIG020000271">
    <property type="protein sequence ID" value="KAL3782981.1"/>
    <property type="molecule type" value="Genomic_DNA"/>
</dbReference>
<accession>A0ABD3P570</accession>
<name>A0ABD3P570_9STRA</name>
<reference evidence="3 4" key="1">
    <citation type="journal article" date="2020" name="G3 (Bethesda)">
        <title>Improved Reference Genome for Cyclotella cryptica CCMP332, a Model for Cell Wall Morphogenesis, Salinity Adaptation, and Lipid Production in Diatoms (Bacillariophyta).</title>
        <authorList>
            <person name="Roberts W.R."/>
            <person name="Downey K.M."/>
            <person name="Ruck E.C."/>
            <person name="Traller J.C."/>
            <person name="Alverson A.J."/>
        </authorList>
    </citation>
    <scope>NUCLEOTIDE SEQUENCE [LARGE SCALE GENOMIC DNA]</scope>
    <source>
        <strain evidence="3 4">CCMP332</strain>
    </source>
</reference>
<dbReference type="InterPro" id="IPR001995">
    <property type="entry name" value="Peptidase_A2_cat"/>
</dbReference>
<evidence type="ECO:0000256" key="1">
    <source>
        <dbReference type="ARBA" id="ARBA00022801"/>
    </source>
</evidence>
<evidence type="ECO:0000313" key="3">
    <source>
        <dbReference type="EMBL" id="KAL3782981.1"/>
    </source>
</evidence>
<protein>
    <recommendedName>
        <fullName evidence="2">Peptidase A2 domain-containing protein</fullName>
    </recommendedName>
</protein>
<feature type="domain" description="Peptidase A2" evidence="2">
    <location>
        <begin position="73"/>
        <end position="115"/>
    </location>
</feature>
<dbReference type="SUPFAM" id="SSF50630">
    <property type="entry name" value="Acid proteases"/>
    <property type="match status" value="1"/>
</dbReference>
<dbReference type="AlphaFoldDB" id="A0ABD3P570"/>
<dbReference type="Pfam" id="PF13650">
    <property type="entry name" value="Asp_protease_2"/>
    <property type="match status" value="2"/>
</dbReference>
<keyword evidence="1" id="KW-0378">Hydrolase</keyword>
<gene>
    <name evidence="3" type="ORF">HJC23_003137</name>
</gene>
<dbReference type="GO" id="GO:0016787">
    <property type="term" value="F:hydrolase activity"/>
    <property type="evidence" value="ECO:0007669"/>
    <property type="project" value="UniProtKB-KW"/>
</dbReference>
<evidence type="ECO:0000313" key="4">
    <source>
        <dbReference type="Proteomes" id="UP001516023"/>
    </source>
</evidence>
<dbReference type="Gene3D" id="2.40.70.10">
    <property type="entry name" value="Acid Proteases"/>
    <property type="match status" value="2"/>
</dbReference>
<comment type="caution">
    <text evidence="3">The sequence shown here is derived from an EMBL/GenBank/DDBJ whole genome shotgun (WGS) entry which is preliminary data.</text>
</comment>